<dbReference type="SUPFAM" id="SSF55681">
    <property type="entry name" value="Class II aaRS and biotin synthetases"/>
    <property type="match status" value="1"/>
</dbReference>
<dbReference type="EMBL" id="JACDUS010000002">
    <property type="protein sequence ID" value="MBA2880700.1"/>
    <property type="molecule type" value="Genomic_DNA"/>
</dbReference>
<dbReference type="Pfam" id="PF03099">
    <property type="entry name" value="BPL_LplA_LipB"/>
    <property type="match status" value="1"/>
</dbReference>
<dbReference type="CDD" id="cd16442">
    <property type="entry name" value="BPL"/>
    <property type="match status" value="1"/>
</dbReference>
<dbReference type="InterPro" id="IPR004408">
    <property type="entry name" value="Biotin_CoA_COase_ligase"/>
</dbReference>
<evidence type="ECO:0000313" key="6">
    <source>
        <dbReference type="EMBL" id="MBA2880700.1"/>
    </source>
</evidence>
<evidence type="ECO:0000256" key="2">
    <source>
        <dbReference type="ARBA" id="ARBA00023267"/>
    </source>
</evidence>
<evidence type="ECO:0000259" key="5">
    <source>
        <dbReference type="PROSITE" id="PS51733"/>
    </source>
</evidence>
<dbReference type="InterPro" id="IPR045864">
    <property type="entry name" value="aa-tRNA-synth_II/BPL/LPL"/>
</dbReference>
<gene>
    <name evidence="6" type="ORF">HNR65_001018</name>
</gene>
<dbReference type="Proteomes" id="UP000525298">
    <property type="component" value="Unassembled WGS sequence"/>
</dbReference>
<proteinExistence type="predicted"/>
<dbReference type="NCBIfam" id="TIGR00121">
    <property type="entry name" value="birA_ligase"/>
    <property type="match status" value="1"/>
</dbReference>
<evidence type="ECO:0000256" key="4">
    <source>
        <dbReference type="ARBA" id="ARBA00047846"/>
    </source>
</evidence>
<sequence length="314" mass="34341">MKPGIYLLGSDRKPLFEAIDPDGLARTHPAWEKDVKRLSPWIETERGSDHASGFSAWHSGGSQLQSKVLICGRCASTMDAIRHLIGACGLSPWDGLIGVQQQKGRGQMARTWISPPGNLYVSWYWPDLESIDGAGPGWRAMASLLAGQVAAEALESFGADVRIKWPNDLLVNDCKICGILVEHRAGHLIVGIGINLATAPPNDRLTDAFAIPAVSLSQLGIEVSPMEVMLHMAETGRSRIRQLVKTLEPEEFVMQLQKRLAWVEQPVTIRRSHQEAVLGEIRGLAADGGLIVRINKKSSVIYTGSILPKENIHI</sequence>
<feature type="domain" description="BPL/LPL catalytic" evidence="5">
    <location>
        <begin position="69"/>
        <end position="244"/>
    </location>
</feature>
<organism evidence="6 7">
    <name type="scientific">Desulfosalsimonas propionicica</name>
    <dbReference type="NCBI Taxonomy" id="332175"/>
    <lineage>
        <taxon>Bacteria</taxon>
        <taxon>Pseudomonadati</taxon>
        <taxon>Thermodesulfobacteriota</taxon>
        <taxon>Desulfobacteria</taxon>
        <taxon>Desulfobacterales</taxon>
        <taxon>Desulfosalsimonadaceae</taxon>
        <taxon>Desulfosalsimonas</taxon>
    </lineage>
</organism>
<protein>
    <recommendedName>
        <fullName evidence="3">biotin--[biotin carboxyl-carrier protein] ligase</fullName>
        <ecNumber evidence="3">6.3.4.15</ecNumber>
    </recommendedName>
</protein>
<evidence type="ECO:0000256" key="1">
    <source>
        <dbReference type="ARBA" id="ARBA00022598"/>
    </source>
</evidence>
<dbReference type="InterPro" id="IPR004143">
    <property type="entry name" value="BPL_LPL_catalytic"/>
</dbReference>
<reference evidence="6 7" key="1">
    <citation type="submission" date="2020-07" db="EMBL/GenBank/DDBJ databases">
        <title>Genomic Encyclopedia of Type Strains, Phase IV (KMG-IV): sequencing the most valuable type-strain genomes for metagenomic binning, comparative biology and taxonomic classification.</title>
        <authorList>
            <person name="Goeker M."/>
        </authorList>
    </citation>
    <scope>NUCLEOTIDE SEQUENCE [LARGE SCALE GENOMIC DNA]</scope>
    <source>
        <strain evidence="6 7">DSM 17721</strain>
    </source>
</reference>
<dbReference type="Pfam" id="PF02237">
    <property type="entry name" value="BPL_C"/>
    <property type="match status" value="1"/>
</dbReference>
<evidence type="ECO:0000256" key="3">
    <source>
        <dbReference type="ARBA" id="ARBA00024227"/>
    </source>
</evidence>
<dbReference type="PANTHER" id="PTHR12835">
    <property type="entry name" value="BIOTIN PROTEIN LIGASE"/>
    <property type="match status" value="1"/>
</dbReference>
<dbReference type="Gene3D" id="3.30.930.10">
    <property type="entry name" value="Bira Bifunctional Protein, Domain 2"/>
    <property type="match status" value="1"/>
</dbReference>
<name>A0A7W0HJZ0_9BACT</name>
<accession>A0A7W0HJZ0</accession>
<dbReference type="PROSITE" id="PS51733">
    <property type="entry name" value="BPL_LPL_CATALYTIC"/>
    <property type="match status" value="1"/>
</dbReference>
<evidence type="ECO:0000313" key="7">
    <source>
        <dbReference type="Proteomes" id="UP000525298"/>
    </source>
</evidence>
<dbReference type="GO" id="GO:0004077">
    <property type="term" value="F:biotin--[biotin carboxyl-carrier protein] ligase activity"/>
    <property type="evidence" value="ECO:0007669"/>
    <property type="project" value="UniProtKB-EC"/>
</dbReference>
<comment type="catalytic activity">
    <reaction evidence="4">
        <text>biotin + L-lysyl-[protein] + ATP = N(6)-biotinyl-L-lysyl-[protein] + AMP + diphosphate + H(+)</text>
        <dbReference type="Rhea" id="RHEA:11756"/>
        <dbReference type="Rhea" id="RHEA-COMP:9752"/>
        <dbReference type="Rhea" id="RHEA-COMP:10505"/>
        <dbReference type="ChEBI" id="CHEBI:15378"/>
        <dbReference type="ChEBI" id="CHEBI:29969"/>
        <dbReference type="ChEBI" id="CHEBI:30616"/>
        <dbReference type="ChEBI" id="CHEBI:33019"/>
        <dbReference type="ChEBI" id="CHEBI:57586"/>
        <dbReference type="ChEBI" id="CHEBI:83144"/>
        <dbReference type="ChEBI" id="CHEBI:456215"/>
        <dbReference type="EC" id="6.3.4.15"/>
    </reaction>
</comment>
<keyword evidence="2" id="KW-0092">Biotin</keyword>
<dbReference type="RefSeq" id="WP_181550360.1">
    <property type="nucleotide sequence ID" value="NZ_JACDUS010000002.1"/>
</dbReference>
<dbReference type="InterPro" id="IPR003142">
    <property type="entry name" value="BPL_C"/>
</dbReference>
<keyword evidence="7" id="KW-1185">Reference proteome</keyword>
<dbReference type="AlphaFoldDB" id="A0A7W0HJZ0"/>
<comment type="caution">
    <text evidence="6">The sequence shown here is derived from an EMBL/GenBank/DDBJ whole genome shotgun (WGS) entry which is preliminary data.</text>
</comment>
<dbReference type="EC" id="6.3.4.15" evidence="3"/>
<dbReference type="PANTHER" id="PTHR12835:SF5">
    <property type="entry name" value="BIOTIN--PROTEIN LIGASE"/>
    <property type="match status" value="1"/>
</dbReference>
<keyword evidence="1 6" id="KW-0436">Ligase</keyword>
<dbReference type="GO" id="GO:0005737">
    <property type="term" value="C:cytoplasm"/>
    <property type="evidence" value="ECO:0007669"/>
    <property type="project" value="TreeGrafter"/>
</dbReference>